<dbReference type="EMBL" id="HBNS01061139">
    <property type="protein sequence ID" value="CAE4668777.1"/>
    <property type="molecule type" value="Transcribed_RNA"/>
</dbReference>
<dbReference type="PANTHER" id="PTHR31766:SF2">
    <property type="entry name" value="GLABROUS1 ENHANCER-BINDING PROTEIN-LIKE 2"/>
    <property type="match status" value="1"/>
</dbReference>
<gene>
    <name evidence="7" type="ORF">DBRI00130_LOCUS44058</name>
</gene>
<evidence type="ECO:0000256" key="1">
    <source>
        <dbReference type="ARBA" id="ARBA00004141"/>
    </source>
</evidence>
<evidence type="ECO:0000256" key="3">
    <source>
        <dbReference type="ARBA" id="ARBA00022989"/>
    </source>
</evidence>
<evidence type="ECO:0000256" key="2">
    <source>
        <dbReference type="ARBA" id="ARBA00022692"/>
    </source>
</evidence>
<reference evidence="7" key="1">
    <citation type="submission" date="2021-01" db="EMBL/GenBank/DDBJ databases">
        <authorList>
            <person name="Corre E."/>
            <person name="Pelletier E."/>
            <person name="Niang G."/>
            <person name="Scheremetjew M."/>
            <person name="Finn R."/>
            <person name="Kale V."/>
            <person name="Holt S."/>
            <person name="Cochrane G."/>
            <person name="Meng A."/>
            <person name="Brown T."/>
            <person name="Cohen L."/>
        </authorList>
    </citation>
    <scope>NUCLEOTIDE SEQUENCE</scope>
    <source>
        <strain evidence="7">GSO104</strain>
    </source>
</reference>
<protein>
    <recommendedName>
        <fullName evidence="6">TLC domain-containing protein</fullName>
    </recommendedName>
</protein>
<feature type="transmembrane region" description="Helical" evidence="5">
    <location>
        <begin position="267"/>
        <end position="291"/>
    </location>
</feature>
<feature type="transmembrane region" description="Helical" evidence="5">
    <location>
        <begin position="44"/>
        <end position="62"/>
    </location>
</feature>
<dbReference type="AlphaFoldDB" id="A0A7S4W2Y9"/>
<feature type="transmembrane region" description="Helical" evidence="5">
    <location>
        <begin position="173"/>
        <end position="193"/>
    </location>
</feature>
<organism evidence="7">
    <name type="scientific">Ditylum brightwellii</name>
    <dbReference type="NCBI Taxonomy" id="49249"/>
    <lineage>
        <taxon>Eukaryota</taxon>
        <taxon>Sar</taxon>
        <taxon>Stramenopiles</taxon>
        <taxon>Ochrophyta</taxon>
        <taxon>Bacillariophyta</taxon>
        <taxon>Mediophyceae</taxon>
        <taxon>Lithodesmiophycidae</taxon>
        <taxon>Lithodesmiales</taxon>
        <taxon>Lithodesmiaceae</taxon>
        <taxon>Ditylum</taxon>
    </lineage>
</organism>
<dbReference type="InterPro" id="IPR006634">
    <property type="entry name" value="TLC-dom"/>
</dbReference>
<evidence type="ECO:0000259" key="6">
    <source>
        <dbReference type="Pfam" id="PF03798"/>
    </source>
</evidence>
<dbReference type="Pfam" id="PF03798">
    <property type="entry name" value="TRAM_LAG1_CLN8"/>
    <property type="match status" value="1"/>
</dbReference>
<name>A0A7S4W2Y9_9STRA</name>
<evidence type="ECO:0000256" key="4">
    <source>
        <dbReference type="ARBA" id="ARBA00023136"/>
    </source>
</evidence>
<sequence length="313" mass="35183">MCGPTTHETSRKEVECIEHIPLLIQPLVKIYRSTPKVHFPGTKIDIVFTLFSSLFLYGSFAIGQEFLIQVLGWPRIPLTREAATSIGAIAHSTVLVPSLGVLLATQKFIPSAPMKSHPQWWQDAATALLQFCTGYMIYDSINSFLIGRWVSGEGVVLIPGDVEYLGHHFATSFYMMSCLYVGAGHLSAMILMFTGEFTNPINNIFLISRMAMIQLDCCNGPWLQAVYPYIELTFAWMYAVFRIFCGPMSAALNTYDIVFTKEGRSRIPALLIPFWLIMSWGVLIGSIPWIIDCIDMIKDGLVVKYHKDYDGEL</sequence>
<feature type="transmembrane region" description="Helical" evidence="5">
    <location>
        <begin position="82"/>
        <end position="105"/>
    </location>
</feature>
<feature type="domain" description="TLC" evidence="6">
    <location>
        <begin position="91"/>
        <end position="291"/>
    </location>
</feature>
<comment type="subcellular location">
    <subcellularLocation>
        <location evidence="1">Membrane</location>
        <topology evidence="1">Multi-pass membrane protein</topology>
    </subcellularLocation>
</comment>
<evidence type="ECO:0000313" key="7">
    <source>
        <dbReference type="EMBL" id="CAE4668777.1"/>
    </source>
</evidence>
<proteinExistence type="predicted"/>
<keyword evidence="3 5" id="KW-1133">Transmembrane helix</keyword>
<evidence type="ECO:0000256" key="5">
    <source>
        <dbReference type="SAM" id="Phobius"/>
    </source>
</evidence>
<keyword evidence="4 5" id="KW-0472">Membrane</keyword>
<keyword evidence="2 5" id="KW-0812">Transmembrane</keyword>
<accession>A0A7S4W2Y9</accession>
<dbReference type="InterPro" id="IPR040327">
    <property type="entry name" value="At5g14285-like"/>
</dbReference>
<dbReference type="PANTHER" id="PTHR31766">
    <property type="entry name" value="GLABROUS1 ENHANCER-BINDING PROTEIN-LIKE 2"/>
    <property type="match status" value="1"/>
</dbReference>